<protein>
    <recommendedName>
        <fullName evidence="1">UPF0246 protein P271_665</fullName>
    </recommendedName>
</protein>
<reference evidence="2 3" key="1">
    <citation type="journal article" date="2014" name="PLoS ONE">
        <title>Reduction of Hydrogen Peroxide Accumulation and Toxicity by a Catalase from Mycoplasma iowae.</title>
        <authorList>
            <person name="Pritchard R.E."/>
            <person name="Prassinos A.J."/>
            <person name="Osborne J.D."/>
            <person name="Raviv Z."/>
            <person name="Balish M.F."/>
        </authorList>
    </citation>
    <scope>NUCLEOTIDE SEQUENCE [LARGE SCALE GENOMIC DNA]</scope>
    <source>
        <strain evidence="2 3">DK-CPA</strain>
    </source>
</reference>
<evidence type="ECO:0000256" key="1">
    <source>
        <dbReference type="HAMAP-Rule" id="MF_00652"/>
    </source>
</evidence>
<proteinExistence type="inferred from homology"/>
<keyword evidence="3" id="KW-1185">Reference proteome</keyword>
<comment type="similarity">
    <text evidence="1">Belongs to the UPF0246 family.</text>
</comment>
<dbReference type="GO" id="GO:0033194">
    <property type="term" value="P:response to hydroperoxide"/>
    <property type="evidence" value="ECO:0007669"/>
    <property type="project" value="TreeGrafter"/>
</dbReference>
<dbReference type="GO" id="GO:0005829">
    <property type="term" value="C:cytosol"/>
    <property type="evidence" value="ECO:0007669"/>
    <property type="project" value="TreeGrafter"/>
</dbReference>
<dbReference type="PANTHER" id="PTHR30283">
    <property type="entry name" value="PEROXIDE STRESS RESPONSE PROTEIN YAAA"/>
    <property type="match status" value="1"/>
</dbReference>
<organism evidence="2 3">
    <name type="scientific">Malacoplasma iowae DK-CPA</name>
    <dbReference type="NCBI Taxonomy" id="1394179"/>
    <lineage>
        <taxon>Bacteria</taxon>
        <taxon>Bacillati</taxon>
        <taxon>Mycoplasmatota</taxon>
        <taxon>Mycoplasmoidales</taxon>
        <taxon>Mycoplasmoidaceae</taxon>
        <taxon>Malacoplasma</taxon>
    </lineage>
</organism>
<accession>A0A084U4B7</accession>
<dbReference type="PANTHER" id="PTHR30283:SF4">
    <property type="entry name" value="PEROXIDE STRESS RESISTANCE PROTEIN YAAA"/>
    <property type="match status" value="1"/>
</dbReference>
<dbReference type="RefSeq" id="WP_004025007.1">
    <property type="nucleotide sequence ID" value="NZ_AWQU01000062.1"/>
</dbReference>
<dbReference type="GeneID" id="96866838"/>
<comment type="caution">
    <text evidence="2">The sequence shown here is derived from an EMBL/GenBank/DDBJ whole genome shotgun (WGS) entry which is preliminary data.</text>
</comment>
<dbReference type="InterPro" id="IPR005583">
    <property type="entry name" value="YaaA"/>
</dbReference>
<evidence type="ECO:0000313" key="2">
    <source>
        <dbReference type="EMBL" id="KFB07803.1"/>
    </source>
</evidence>
<name>A0A084U4B7_MALIO</name>
<dbReference type="Pfam" id="PF03883">
    <property type="entry name" value="H2O2_YaaD"/>
    <property type="match status" value="1"/>
</dbReference>
<gene>
    <name evidence="2" type="ORF">P271_665</name>
</gene>
<dbReference type="AlphaFoldDB" id="A0A084U4B7"/>
<dbReference type="Proteomes" id="UP000028523">
    <property type="component" value="Unassembled WGS sequence"/>
</dbReference>
<dbReference type="EMBL" id="AWQU01000062">
    <property type="protein sequence ID" value="KFB07803.1"/>
    <property type="molecule type" value="Genomic_DNA"/>
</dbReference>
<evidence type="ECO:0000313" key="3">
    <source>
        <dbReference type="Proteomes" id="UP000028523"/>
    </source>
</evidence>
<sequence>MIILVSPSKTQKENHKELWDKFEFSTPVFIKESLVVNKSLIKTIKEQNEFLLYEIFQVNEFSVNGKALLKDTIRNIEQFEISKQYPAIFYYYGLVFKEILGDKVTVNQINFLNQNLFIMSAYYGLVKPLDLIKNYRLMMESKVQIEGVRLVNYWKEHINFYLSKLNKTIINLSSKEYTQALDYKKLNIIDFDFLVNANGKIKSLPTHKKIARGKLINYLSQKNKLTLDVIKSFNVDGYKYDEEMSTESKIVFIKNQE</sequence>
<dbReference type="HAMAP" id="MF_00652">
    <property type="entry name" value="UPF0246"/>
    <property type="match status" value="1"/>
</dbReference>